<dbReference type="GO" id="GO:0005506">
    <property type="term" value="F:iron ion binding"/>
    <property type="evidence" value="ECO:0007669"/>
    <property type="project" value="InterPro"/>
</dbReference>
<evidence type="ECO:0000256" key="1">
    <source>
        <dbReference type="ARBA" id="ARBA00001971"/>
    </source>
</evidence>
<sequence length="532" mass="60395">MDYGQELFLLTVTALLLIIHSPTTSPVFATGYVLCRVVWFVVIWPHVLSPLRSMPGPDSNLLFGFGPFAEAWLCDGNRQLQWHRKYGSFVKFRTIMGLERVSVTDPKAIATILNNPDTFPKPSYFQKTLIRIIGNSVIALEGDEHKRQRRVLLPVFALSNLKQVVPNFAKSCEALVEYWDKELDVRGDRAAVNVTEPINRTMLDMIGLAGFGFEFNTLHNSDHPLAKSYHTLIFATGINKLFDGMSAISWPLQYWPFGRFAAVTKAKRVIVDESMKLIDKRREEMNQNEKDSYEGERRDLLSCMLRKQMQAKPGEEVIEDDDMVQMIMTFLAAGHETLATTVLWTLHALSIHSDVQSRLRTELSHLDEITYDSLESCRYLNNFVREVIRFWPPASVTMRVAREHSRLGDYVVPKDTIIQIAPAVVNKLEEYWGGDAEIFDPDRWDALPEGVGAYNMLTFLEGPRKCIGWKFAMLELKAFLAVFLRRFEVESIGRDVGNETCITTKPAGGLTVRMRRVKEGEMGGDGDSGVEA</sequence>
<comment type="caution">
    <text evidence="6">The sequence shown here is derived from an EMBL/GenBank/DDBJ whole genome shotgun (WGS) entry which is preliminary data.</text>
</comment>
<evidence type="ECO:0000256" key="4">
    <source>
        <dbReference type="ARBA" id="ARBA00023004"/>
    </source>
</evidence>
<evidence type="ECO:0000313" key="6">
    <source>
        <dbReference type="EMBL" id="GAO51567.1"/>
    </source>
</evidence>
<dbReference type="AlphaFoldDB" id="A0A0E9NNW0"/>
<dbReference type="Proteomes" id="UP000033140">
    <property type="component" value="Unassembled WGS sequence"/>
</dbReference>
<reference evidence="6 7" key="1">
    <citation type="journal article" date="2011" name="J. Gen. Appl. Microbiol.">
        <title>Draft genome sequencing of the enigmatic yeast Saitoella complicata.</title>
        <authorList>
            <person name="Nishida H."/>
            <person name="Hamamoto M."/>
            <person name="Sugiyama J."/>
        </authorList>
    </citation>
    <scope>NUCLEOTIDE SEQUENCE [LARGE SCALE GENOMIC DNA]</scope>
    <source>
        <strain evidence="6 7">NRRL Y-17804</strain>
    </source>
</reference>
<dbReference type="OrthoDB" id="1470350at2759"/>
<keyword evidence="4 5" id="KW-0408">Iron</keyword>
<reference evidence="6 7" key="3">
    <citation type="journal article" date="2015" name="Genome Announc.">
        <title>Draft Genome Sequence of the Archiascomycetous Yeast Saitoella complicata.</title>
        <authorList>
            <person name="Yamauchi K."/>
            <person name="Kondo S."/>
            <person name="Hamamoto M."/>
            <person name="Takahashi Y."/>
            <person name="Ogura Y."/>
            <person name="Hayashi T."/>
            <person name="Nishida H."/>
        </authorList>
    </citation>
    <scope>NUCLEOTIDE SEQUENCE [LARGE SCALE GENOMIC DNA]</scope>
    <source>
        <strain evidence="6 7">NRRL Y-17804</strain>
    </source>
</reference>
<dbReference type="RefSeq" id="XP_019026115.1">
    <property type="nucleotide sequence ID" value="XM_019165802.1"/>
</dbReference>
<dbReference type="InterPro" id="IPR001128">
    <property type="entry name" value="Cyt_P450"/>
</dbReference>
<dbReference type="PANTHER" id="PTHR24305:SF166">
    <property type="entry name" value="CYTOCHROME P450 12A4, MITOCHONDRIAL-RELATED"/>
    <property type="match status" value="1"/>
</dbReference>
<evidence type="ECO:0000256" key="3">
    <source>
        <dbReference type="ARBA" id="ARBA00022723"/>
    </source>
</evidence>
<accession>A0A0E9NNW0</accession>
<evidence type="ECO:0008006" key="8">
    <source>
        <dbReference type="Google" id="ProtNLM"/>
    </source>
</evidence>
<dbReference type="OMA" id="LAMTTVY"/>
<evidence type="ECO:0000256" key="2">
    <source>
        <dbReference type="ARBA" id="ARBA00010617"/>
    </source>
</evidence>
<dbReference type="PRINTS" id="PR00465">
    <property type="entry name" value="EP450IV"/>
</dbReference>
<comment type="cofactor">
    <cofactor evidence="1 5">
        <name>heme</name>
        <dbReference type="ChEBI" id="CHEBI:30413"/>
    </cofactor>
</comment>
<dbReference type="PANTHER" id="PTHR24305">
    <property type="entry name" value="CYTOCHROME P450"/>
    <property type="match status" value="1"/>
</dbReference>
<dbReference type="CDD" id="cd11069">
    <property type="entry name" value="CYP_FUM15-like"/>
    <property type="match status" value="1"/>
</dbReference>
<protein>
    <recommendedName>
        <fullName evidence="8">Cytochrome P450</fullName>
    </recommendedName>
</protein>
<dbReference type="InterPro" id="IPR002403">
    <property type="entry name" value="Cyt_P450_E_grp-IV"/>
</dbReference>
<dbReference type="GO" id="GO:0004497">
    <property type="term" value="F:monooxygenase activity"/>
    <property type="evidence" value="ECO:0007669"/>
    <property type="project" value="InterPro"/>
</dbReference>
<evidence type="ECO:0000313" key="7">
    <source>
        <dbReference type="Proteomes" id="UP000033140"/>
    </source>
</evidence>
<feature type="binding site" description="axial binding residue" evidence="5">
    <location>
        <position position="466"/>
    </location>
    <ligand>
        <name>heme</name>
        <dbReference type="ChEBI" id="CHEBI:30413"/>
    </ligand>
    <ligandPart>
        <name>Fe</name>
        <dbReference type="ChEBI" id="CHEBI:18248"/>
    </ligandPart>
</feature>
<dbReference type="InterPro" id="IPR050121">
    <property type="entry name" value="Cytochrome_P450_monoxygenase"/>
</dbReference>
<name>A0A0E9NNW0_SAICN</name>
<keyword evidence="7" id="KW-1185">Reference proteome</keyword>
<dbReference type="PRINTS" id="PR00385">
    <property type="entry name" value="P450"/>
</dbReference>
<dbReference type="Pfam" id="PF00067">
    <property type="entry name" value="p450"/>
    <property type="match status" value="1"/>
</dbReference>
<dbReference type="SUPFAM" id="SSF48264">
    <property type="entry name" value="Cytochrome P450"/>
    <property type="match status" value="1"/>
</dbReference>
<dbReference type="InterPro" id="IPR036396">
    <property type="entry name" value="Cyt_P450_sf"/>
</dbReference>
<keyword evidence="5" id="KW-0349">Heme</keyword>
<proteinExistence type="inferred from homology"/>
<dbReference type="GO" id="GO:0016705">
    <property type="term" value="F:oxidoreductase activity, acting on paired donors, with incorporation or reduction of molecular oxygen"/>
    <property type="evidence" value="ECO:0007669"/>
    <property type="project" value="InterPro"/>
</dbReference>
<dbReference type="STRING" id="698492.A0A0E9NNW0"/>
<dbReference type="EMBL" id="BACD03000048">
    <property type="protein sequence ID" value="GAO51567.1"/>
    <property type="molecule type" value="Genomic_DNA"/>
</dbReference>
<organism evidence="6 7">
    <name type="scientific">Saitoella complicata (strain BCRC 22490 / CBS 7301 / JCM 7358 / NBRC 10748 / NRRL Y-17804)</name>
    <dbReference type="NCBI Taxonomy" id="698492"/>
    <lineage>
        <taxon>Eukaryota</taxon>
        <taxon>Fungi</taxon>
        <taxon>Dikarya</taxon>
        <taxon>Ascomycota</taxon>
        <taxon>Taphrinomycotina</taxon>
        <taxon>Taphrinomycotina incertae sedis</taxon>
        <taxon>Saitoella</taxon>
    </lineage>
</organism>
<dbReference type="GO" id="GO:0020037">
    <property type="term" value="F:heme binding"/>
    <property type="evidence" value="ECO:0007669"/>
    <property type="project" value="InterPro"/>
</dbReference>
<evidence type="ECO:0000256" key="5">
    <source>
        <dbReference type="PIRSR" id="PIRSR602403-1"/>
    </source>
</evidence>
<dbReference type="Gene3D" id="1.10.630.10">
    <property type="entry name" value="Cytochrome P450"/>
    <property type="match status" value="1"/>
</dbReference>
<keyword evidence="3 5" id="KW-0479">Metal-binding</keyword>
<comment type="similarity">
    <text evidence="2">Belongs to the cytochrome P450 family.</text>
</comment>
<gene>
    <name evidence="6" type="ORF">G7K_5666-t1</name>
</gene>
<reference evidence="6 7" key="2">
    <citation type="journal article" date="2014" name="J. Gen. Appl. Microbiol.">
        <title>The early diverging ascomycetous budding yeast Saitoella complicata has three histone deacetylases belonging to the Clr6, Hos2, and Rpd3 lineages.</title>
        <authorList>
            <person name="Nishida H."/>
            <person name="Matsumoto T."/>
            <person name="Kondo S."/>
            <person name="Hamamoto M."/>
            <person name="Yoshikawa H."/>
        </authorList>
    </citation>
    <scope>NUCLEOTIDE SEQUENCE [LARGE SCALE GENOMIC DNA]</scope>
    <source>
        <strain evidence="6 7">NRRL Y-17804</strain>
    </source>
</reference>